<dbReference type="InterPro" id="IPR013783">
    <property type="entry name" value="Ig-like_fold"/>
</dbReference>
<dbReference type="PANTHER" id="PTHR46182">
    <property type="entry name" value="FI19480P1"/>
    <property type="match status" value="1"/>
</dbReference>
<dbReference type="SUPFAM" id="SSF49299">
    <property type="entry name" value="PKD domain"/>
    <property type="match status" value="3"/>
</dbReference>
<evidence type="ECO:0000256" key="3">
    <source>
        <dbReference type="ARBA" id="ARBA00022692"/>
    </source>
</evidence>
<evidence type="ECO:0000259" key="11">
    <source>
        <dbReference type="SMART" id="SM00409"/>
    </source>
</evidence>
<feature type="domain" description="PKD/Chitinase" evidence="10">
    <location>
        <begin position="346"/>
        <end position="429"/>
    </location>
</feature>
<dbReference type="InterPro" id="IPR003599">
    <property type="entry name" value="Ig_sub"/>
</dbReference>
<keyword evidence="6 9" id="KW-1133">Transmembrane helix</keyword>
<evidence type="ECO:0000256" key="1">
    <source>
        <dbReference type="ARBA" id="ARBA00004236"/>
    </source>
</evidence>
<dbReference type="InterPro" id="IPR011106">
    <property type="entry name" value="MANSC_N"/>
</dbReference>
<evidence type="ECO:0000313" key="14">
    <source>
        <dbReference type="Proteomes" id="UP001458880"/>
    </source>
</evidence>
<dbReference type="InterPro" id="IPR013980">
    <property type="entry name" value="MANSC_dom"/>
</dbReference>
<dbReference type="FunFam" id="2.60.40.10:FF:000061">
    <property type="entry name" value="Dyslexia-associated protein KIAA0319 homolog"/>
    <property type="match status" value="1"/>
</dbReference>
<dbReference type="Pfam" id="PF22352">
    <property type="entry name" value="K319L-like_PKD"/>
    <property type="match status" value="5"/>
</dbReference>
<evidence type="ECO:0000259" key="12">
    <source>
        <dbReference type="SMART" id="SM00765"/>
    </source>
</evidence>
<evidence type="ECO:0000256" key="2">
    <source>
        <dbReference type="ARBA" id="ARBA00022475"/>
    </source>
</evidence>
<dbReference type="GO" id="GO:0005886">
    <property type="term" value="C:plasma membrane"/>
    <property type="evidence" value="ECO:0007669"/>
    <property type="project" value="UniProtKB-SubCell"/>
</dbReference>
<keyword evidence="4" id="KW-0732">Signal</keyword>
<dbReference type="InterPro" id="IPR035986">
    <property type="entry name" value="PKD_dom_sf"/>
</dbReference>
<keyword evidence="7 9" id="KW-0472">Membrane</keyword>
<dbReference type="SMART" id="SM00409">
    <property type="entry name" value="IG"/>
    <property type="match status" value="3"/>
</dbReference>
<dbReference type="FunFam" id="2.60.40.10:FF:000257">
    <property type="entry name" value="Dyslexia-associated protein KIAA0319-like"/>
    <property type="match status" value="1"/>
</dbReference>
<feature type="domain" description="PKD/Chitinase" evidence="10">
    <location>
        <begin position="435"/>
        <end position="525"/>
    </location>
</feature>
<dbReference type="EMBL" id="JASPKY010000064">
    <property type="protein sequence ID" value="KAK9743988.1"/>
    <property type="molecule type" value="Genomic_DNA"/>
</dbReference>
<feature type="domain" description="Immunoglobulin" evidence="11">
    <location>
        <begin position="338"/>
        <end position="427"/>
    </location>
</feature>
<feature type="domain" description="PKD/Chitinase" evidence="10">
    <location>
        <begin position="240"/>
        <end position="331"/>
    </location>
</feature>
<dbReference type="GO" id="GO:0031410">
    <property type="term" value="C:cytoplasmic vesicle"/>
    <property type="evidence" value="ECO:0007669"/>
    <property type="project" value="TreeGrafter"/>
</dbReference>
<dbReference type="Pfam" id="PF23597">
    <property type="entry name" value="KIAA0319_N"/>
    <property type="match status" value="1"/>
</dbReference>
<feature type="domain" description="Seven cysteines N-terminal" evidence="12">
    <location>
        <begin position="17"/>
        <end position="103"/>
    </location>
</feature>
<keyword evidence="8" id="KW-0325">Glycoprotein</keyword>
<evidence type="ECO:0000256" key="7">
    <source>
        <dbReference type="ARBA" id="ARBA00023136"/>
    </source>
</evidence>
<comment type="caution">
    <text evidence="13">The sequence shown here is derived from an EMBL/GenBank/DDBJ whole genome shotgun (WGS) entry which is preliminary data.</text>
</comment>
<dbReference type="PANTHER" id="PTHR46182:SF2">
    <property type="entry name" value="FI19480P1"/>
    <property type="match status" value="1"/>
</dbReference>
<dbReference type="AlphaFoldDB" id="A0AAW1M521"/>
<evidence type="ECO:0000256" key="4">
    <source>
        <dbReference type="ARBA" id="ARBA00022729"/>
    </source>
</evidence>
<name>A0AAW1M521_POPJA</name>
<evidence type="ECO:0008006" key="15">
    <source>
        <dbReference type="Google" id="ProtNLM"/>
    </source>
</evidence>
<comment type="subcellular location">
    <subcellularLocation>
        <location evidence="1">Cell membrane</location>
    </subcellularLocation>
</comment>
<dbReference type="Proteomes" id="UP001458880">
    <property type="component" value="Unassembled WGS sequence"/>
</dbReference>
<organism evidence="13 14">
    <name type="scientific">Popillia japonica</name>
    <name type="common">Japanese beetle</name>
    <dbReference type="NCBI Taxonomy" id="7064"/>
    <lineage>
        <taxon>Eukaryota</taxon>
        <taxon>Metazoa</taxon>
        <taxon>Ecdysozoa</taxon>
        <taxon>Arthropoda</taxon>
        <taxon>Hexapoda</taxon>
        <taxon>Insecta</taxon>
        <taxon>Pterygota</taxon>
        <taxon>Neoptera</taxon>
        <taxon>Endopterygota</taxon>
        <taxon>Coleoptera</taxon>
        <taxon>Polyphaga</taxon>
        <taxon>Scarabaeiformia</taxon>
        <taxon>Scarabaeidae</taxon>
        <taxon>Rutelinae</taxon>
        <taxon>Popillia</taxon>
    </lineage>
</organism>
<gene>
    <name evidence="13" type="ORF">QE152_g8208</name>
</gene>
<sequence>MLFSSVGTQLYSDIKTSHHPICPQIYQRIFKGFLPQGNLSAGVFEEMVGIKEKKACVLQCCLKDSCNVVFIVDEKCYHIKCNSNQQCIPMLSPSMENADHVSMVLIKPLLEQESWTDILDEEMQNNRDRELYNNGFLDDSSFDERDYKNFLQMEESNYDYSTGCEVGVGTSCGLYEECVQNNHKTRGGTCKCKVGYIRGADGECLSMDIKDAAINGLTDSLTEKILNLSSTTLSTTRKHLNVITESKIIKLPDSEVSLTASVSPPPREDEGKYQYEWTSLHQPEGSAAVKHQNGETLELTKLSEGLYTFKVAVSSEDAYGETFVNVTVLPPSRINQPPQIIITPANQTIKLPNTGAVLDASSSTDDAGIASWHWELQQGPVGYQPQLPETPTLQLNDLTRPGNYTFKLTVTDTDKATSTSTANVTVLKITDYPPEANAGEDKIIYLPHNQITLNGNLSTDDHTISTWEWTKSPDDADKAVDMQDTRTPYLHLSNLEEGVYTFTLKVTDSANQSSTAQVHVFVKPPTNQPPVANGGGNITISLPQTWVVVDASNSTDDNKIVAFKWEQVEGPTAVTFINPNITKTNVTGLTKGSYIFKVTVTDDNANTAADNVYVIVNQNKNQNPTANAGGNFEVSLPRSAIYINGSKSSDDWAIVKWKWTRHDASLALGNIAEGSDETPILILTDATSGKYIFNLTVFAGAVQQLTEAQYSTLQGKLALLVQDGSKLQVHYMKTQVGTNKPIITFYTEYADGKLVPANEVVRHLHKKLKIDAGLLGFSISKLQTTICQNNCSGHGVCDEQTRKCICEAFWMEDMFKLYLDDTTDSDCSWSIFWSILYVALGIIITVLAVIGSIWGAVYLCMNGCSKRRLSGKPSTYKLIEDTDDLPPYSSRKADLSDSDTDSDVVFESRNKPLGRFNNDVRNGHKSSRNGFTKIGRRVKTTRKGNLFSRT</sequence>
<keyword evidence="2" id="KW-1003">Cell membrane</keyword>
<evidence type="ECO:0000259" key="10">
    <source>
        <dbReference type="SMART" id="SM00089"/>
    </source>
</evidence>
<evidence type="ECO:0000256" key="8">
    <source>
        <dbReference type="ARBA" id="ARBA00023180"/>
    </source>
</evidence>
<dbReference type="InterPro" id="IPR022409">
    <property type="entry name" value="PKD/Chitinase_dom"/>
</dbReference>
<dbReference type="SMART" id="SM00089">
    <property type="entry name" value="PKD"/>
    <property type="match status" value="4"/>
</dbReference>
<dbReference type="GO" id="GO:0001764">
    <property type="term" value="P:neuron migration"/>
    <property type="evidence" value="ECO:0007669"/>
    <property type="project" value="TreeGrafter"/>
</dbReference>
<feature type="domain" description="Immunoglobulin" evidence="11">
    <location>
        <begin position="245"/>
        <end position="327"/>
    </location>
</feature>
<proteinExistence type="predicted"/>
<dbReference type="FunFam" id="2.60.40.10:FF:001655">
    <property type="entry name" value="Blast:Dyslexia-associated protein KIAA0319"/>
    <property type="match status" value="1"/>
</dbReference>
<evidence type="ECO:0000313" key="13">
    <source>
        <dbReference type="EMBL" id="KAK9743988.1"/>
    </source>
</evidence>
<keyword evidence="14" id="KW-1185">Reference proteome</keyword>
<dbReference type="CDD" id="cd00146">
    <property type="entry name" value="PKD"/>
    <property type="match status" value="3"/>
</dbReference>
<feature type="transmembrane region" description="Helical" evidence="9">
    <location>
        <begin position="831"/>
        <end position="860"/>
    </location>
</feature>
<evidence type="ECO:0000256" key="6">
    <source>
        <dbReference type="ARBA" id="ARBA00022989"/>
    </source>
</evidence>
<evidence type="ECO:0000256" key="5">
    <source>
        <dbReference type="ARBA" id="ARBA00022737"/>
    </source>
</evidence>
<dbReference type="InterPro" id="IPR029865">
    <property type="entry name" value="KIAA0319-like"/>
</dbReference>
<reference evidence="13 14" key="1">
    <citation type="journal article" date="2024" name="BMC Genomics">
        <title>De novo assembly and annotation of Popillia japonica's genome with initial clues to its potential as an invasive pest.</title>
        <authorList>
            <person name="Cucini C."/>
            <person name="Boschi S."/>
            <person name="Funari R."/>
            <person name="Cardaioli E."/>
            <person name="Iannotti N."/>
            <person name="Marturano G."/>
            <person name="Paoli F."/>
            <person name="Bruttini M."/>
            <person name="Carapelli A."/>
            <person name="Frati F."/>
            <person name="Nardi F."/>
        </authorList>
    </citation>
    <scope>NUCLEOTIDE SEQUENCE [LARGE SCALE GENOMIC DNA]</scope>
    <source>
        <strain evidence="13">DMR45628</strain>
    </source>
</reference>
<feature type="domain" description="Immunoglobulin" evidence="11">
    <location>
        <begin position="440"/>
        <end position="521"/>
    </location>
</feature>
<evidence type="ECO:0000256" key="9">
    <source>
        <dbReference type="SAM" id="Phobius"/>
    </source>
</evidence>
<accession>A0AAW1M521</accession>
<keyword evidence="3 9" id="KW-0812">Transmembrane</keyword>
<keyword evidence="5" id="KW-0677">Repeat</keyword>
<protein>
    <recommendedName>
        <fullName evidence="15">Dyslexia-associated protein KIAA0319-like protein</fullName>
    </recommendedName>
</protein>
<dbReference type="SMART" id="SM00765">
    <property type="entry name" value="MANEC"/>
    <property type="match status" value="1"/>
</dbReference>
<dbReference type="Gene3D" id="2.60.40.10">
    <property type="entry name" value="Immunoglobulins"/>
    <property type="match status" value="5"/>
</dbReference>
<feature type="domain" description="PKD/Chitinase" evidence="10">
    <location>
        <begin position="531"/>
        <end position="617"/>
    </location>
</feature>